<accession>A0ABR1YDP9</accession>
<protein>
    <recommendedName>
        <fullName evidence="6">NACHT domain-containing protein</fullName>
    </recommendedName>
</protein>
<dbReference type="Gene3D" id="3.40.50.300">
    <property type="entry name" value="P-loop containing nucleotide triphosphate hydrolases"/>
    <property type="match status" value="1"/>
</dbReference>
<evidence type="ECO:0000313" key="4">
    <source>
        <dbReference type="EMBL" id="KAK8227095.1"/>
    </source>
</evidence>
<keyword evidence="1" id="KW-0677">Repeat</keyword>
<sequence length="1023" mass="118435">MPTPPPSSLTLAARPGPLGKFIAQQDDKSFKELVEMLRQIGLTLPRFRDYHRLFPNHPRLMLALSEALANIFTFCQKVRCCFGRSDQPNRWSVGRIFHKKHSKLRSSLPNYLDDFIQARGFIEEEANMAHMIEDGQQRQQQVIHLRGTRMEDVLSKISTYKYWTRHEQLQDDRHEHTAEWLGHEPLFQTWLTSSSRYFTCFGIPGSGKSILASKLVDQLGPHYSRSMEFLGYYFCDFSDPASLQFSAFVVSLVRQALHLSPWPKDLVHCIIGGNPTEYISLAKLSNALQDFLVACKNVFLVIDGIDELPANQQDKVFDFIRSIYGSPFTIKIFISCRPGLPPSALDPSRAFSLTIQPHHVQKDISRYVEETINAKVQNGRLRFDDPDLRQEVTNALSSGAKEMFIWVKFQIKEICKCLTDSEIREALQDLPDDLATLFSRILSRVQKSHRSTANATFRWITCAYRPLDLQELYEAIAIEEGDDHFHWDRVITDSNKFLKACGDLVVIQVDGTVRLAHETIRQFFLQKLPRETGQDPEEVYPADIRRFQFSFEEADNWIGRRCITFLHLSNFDSKVAARKHPRLEIPTATLMPSALIRGSLRNKHKGKISLVLPEPRKKQIDRHQAQFKILVYIQEFWALHLRHITEDSLGPYSHVFKERVSELVFTREYLFPIHPWKTPSYLGSFVYKDVYEVRITDARATNIPLFIWSLEHGVYYLQNILQRTEIQFQEMVLLLLSYDMGVHQSLLQTAAKFGPTQVHVLMRHLEKIDQALDKGLGIPIDVLLGALRHSSESTQQSLLDSLRKTPTAHSDSEGTCLPITFLDSATRPFPWHPEVSIPLQSDWTADYQEMVCELFRRAFKHLFEPDLGTQTNTYESKTMVLQSLFHQVQHSSKKQLAEECLTDKCLRRKNRIEFFRRLVFDLEDLISPELNDYLGKATLPWIDEIKRAWRHRPPPSYQRSPVTENYEGLELCAKLLVFYGNLQWEEQELPQRSNTMETIEILLKDGATASELLESLRDWPPIT</sequence>
<dbReference type="PANTHER" id="PTHR10039">
    <property type="entry name" value="AMELOGENIN"/>
    <property type="match status" value="1"/>
</dbReference>
<proteinExistence type="predicted"/>
<organism evidence="4 5">
    <name type="scientific">Phyllosticta capitalensis</name>
    <dbReference type="NCBI Taxonomy" id="121624"/>
    <lineage>
        <taxon>Eukaryota</taxon>
        <taxon>Fungi</taxon>
        <taxon>Dikarya</taxon>
        <taxon>Ascomycota</taxon>
        <taxon>Pezizomycotina</taxon>
        <taxon>Dothideomycetes</taxon>
        <taxon>Dothideomycetes incertae sedis</taxon>
        <taxon>Botryosphaeriales</taxon>
        <taxon>Phyllostictaceae</taxon>
        <taxon>Phyllosticta</taxon>
    </lineage>
</organism>
<evidence type="ECO:0000259" key="3">
    <source>
        <dbReference type="Pfam" id="PF24883"/>
    </source>
</evidence>
<reference evidence="4 5" key="1">
    <citation type="submission" date="2024-04" db="EMBL/GenBank/DDBJ databases">
        <title>Phyllosticta paracitricarpa is synonymous to the EU quarantine fungus P. citricarpa based on phylogenomic analyses.</title>
        <authorList>
            <consortium name="Lawrence Berkeley National Laboratory"/>
            <person name="Van Ingen-Buijs V.A."/>
            <person name="Van Westerhoven A.C."/>
            <person name="Haridas S."/>
            <person name="Skiadas P."/>
            <person name="Martin F."/>
            <person name="Groenewald J.Z."/>
            <person name="Crous P.W."/>
            <person name="Seidl M.F."/>
        </authorList>
    </citation>
    <scope>NUCLEOTIDE SEQUENCE [LARGE SCALE GENOMIC DNA]</scope>
    <source>
        <strain evidence="4 5">CBS 123374</strain>
    </source>
</reference>
<feature type="domain" description="GPI inositol-deacylase winged helix" evidence="2">
    <location>
        <begin position="448"/>
        <end position="526"/>
    </location>
</feature>
<evidence type="ECO:0000313" key="5">
    <source>
        <dbReference type="Proteomes" id="UP001492380"/>
    </source>
</evidence>
<dbReference type="InterPro" id="IPR056884">
    <property type="entry name" value="NPHP3-like_N"/>
</dbReference>
<dbReference type="SUPFAM" id="SSF52540">
    <property type="entry name" value="P-loop containing nucleoside triphosphate hydrolases"/>
    <property type="match status" value="1"/>
</dbReference>
<dbReference type="InterPro" id="IPR027417">
    <property type="entry name" value="P-loop_NTPase"/>
</dbReference>
<feature type="domain" description="Nephrocystin 3-like N-terminal" evidence="3">
    <location>
        <begin position="177"/>
        <end position="337"/>
    </location>
</feature>
<keyword evidence="5" id="KW-1185">Reference proteome</keyword>
<dbReference type="EMBL" id="JBBWRZ010000010">
    <property type="protein sequence ID" value="KAK8227095.1"/>
    <property type="molecule type" value="Genomic_DNA"/>
</dbReference>
<dbReference type="Proteomes" id="UP001492380">
    <property type="component" value="Unassembled WGS sequence"/>
</dbReference>
<gene>
    <name evidence="4" type="ORF">HDK90DRAFT_47869</name>
</gene>
<dbReference type="InterPro" id="IPR054471">
    <property type="entry name" value="GPIID_WHD"/>
</dbReference>
<evidence type="ECO:0000259" key="2">
    <source>
        <dbReference type="Pfam" id="PF22939"/>
    </source>
</evidence>
<dbReference type="Pfam" id="PF24883">
    <property type="entry name" value="NPHP3_N"/>
    <property type="match status" value="1"/>
</dbReference>
<evidence type="ECO:0008006" key="6">
    <source>
        <dbReference type="Google" id="ProtNLM"/>
    </source>
</evidence>
<evidence type="ECO:0000256" key="1">
    <source>
        <dbReference type="ARBA" id="ARBA00022737"/>
    </source>
</evidence>
<dbReference type="Pfam" id="PF22939">
    <property type="entry name" value="WHD_GPIID"/>
    <property type="match status" value="1"/>
</dbReference>
<comment type="caution">
    <text evidence="4">The sequence shown here is derived from an EMBL/GenBank/DDBJ whole genome shotgun (WGS) entry which is preliminary data.</text>
</comment>
<name>A0ABR1YDP9_9PEZI</name>